<gene>
    <name evidence="3" type="ORF">Val02_79320</name>
</gene>
<name>A0A8J3YT54_9ACTN</name>
<dbReference type="AlphaFoldDB" id="A0A8J3YT54"/>
<protein>
    <submittedName>
        <fullName evidence="3">Lipoprotein</fullName>
    </submittedName>
</protein>
<evidence type="ECO:0000256" key="1">
    <source>
        <dbReference type="SAM" id="MobiDB-lite"/>
    </source>
</evidence>
<accession>A0A8J3YT54</accession>
<dbReference type="InterPro" id="IPR059026">
    <property type="entry name" value="LpqB_N"/>
</dbReference>
<feature type="domain" description="GerMN" evidence="2">
    <location>
        <begin position="213"/>
        <end position="298"/>
    </location>
</feature>
<evidence type="ECO:0000259" key="2">
    <source>
        <dbReference type="SMART" id="SM00909"/>
    </source>
</evidence>
<dbReference type="Pfam" id="PF25976">
    <property type="entry name" value="LpqB_N"/>
    <property type="match status" value="1"/>
</dbReference>
<reference evidence="3" key="1">
    <citation type="submission" date="2021-01" db="EMBL/GenBank/DDBJ databases">
        <title>Whole genome shotgun sequence of Virgisporangium aliadipatigenens NBRC 105644.</title>
        <authorList>
            <person name="Komaki H."/>
            <person name="Tamura T."/>
        </authorList>
    </citation>
    <scope>NUCLEOTIDE SEQUENCE</scope>
    <source>
        <strain evidence="3">NBRC 105644</strain>
    </source>
</reference>
<dbReference type="Pfam" id="PF10646">
    <property type="entry name" value="Germane"/>
    <property type="match status" value="1"/>
</dbReference>
<keyword evidence="3" id="KW-0449">Lipoprotein</keyword>
<organism evidence="3 4">
    <name type="scientific">Virgisporangium aliadipatigenens</name>
    <dbReference type="NCBI Taxonomy" id="741659"/>
    <lineage>
        <taxon>Bacteria</taxon>
        <taxon>Bacillati</taxon>
        <taxon>Actinomycetota</taxon>
        <taxon>Actinomycetes</taxon>
        <taxon>Micromonosporales</taxon>
        <taxon>Micromonosporaceae</taxon>
        <taxon>Virgisporangium</taxon>
    </lineage>
</organism>
<dbReference type="SMART" id="SM00909">
    <property type="entry name" value="Germane"/>
    <property type="match status" value="1"/>
</dbReference>
<dbReference type="Proteomes" id="UP000619260">
    <property type="component" value="Unassembled WGS sequence"/>
</dbReference>
<evidence type="ECO:0000313" key="3">
    <source>
        <dbReference type="EMBL" id="GIJ51046.1"/>
    </source>
</evidence>
<dbReference type="InterPro" id="IPR019606">
    <property type="entry name" value="GerMN"/>
</dbReference>
<evidence type="ECO:0000313" key="4">
    <source>
        <dbReference type="Proteomes" id="UP000619260"/>
    </source>
</evidence>
<sequence>MLAAAVGLAGCGVPGKSEPRTAGTAPGVNDPRPGSNNPELPSAIGIPDAGELVDRFFKAAAAGDVDPTLRDQRFDTAVRYAKDFLTPAAAQEWKPTVGQVVVIDVTQKRVVSADEVDVDVRAVGLLNEWGAIEALAEGSPSPVPQTLKFQVERPAAGGELRLRNAPPGALVLSTTALNEFYEARSVYFWDSNGRYLVPDRRYLNGQVNSQKRARAVVERLIDGPSKMIDDVVARLPDSLTITSNPVVENSRITVNLSAPTPLEQEKLERLARQLRWSLSPTQEAVEIQIDSRTRHVEDGSGYLAYNPTYRFQEADNQAKFGIFGMVNGKVTRTASGDRPMPVLNDEHNSNVVAAAVNVERRTAALVRQVASNRQELWFVREGPEGVGAAGTPNAFRAEFPADVTSMGRPVYLPGSNGRFLVPAQGRLFDVTSDVNNSAARTVDLLGRTIKAISVAPDGRRVAMIVVDPNGPERVVVATVNPESSPVSLTDRRTLDVGDVTDLRGVAWVLEHQLVVAAAGSLTEVTIDNSERNKVTKPDFGLFPVTAVAVVPRPTGGAGTMVVEGGTGGNVQSYRVYTESLAPITVTLSPSANPTPGASPAPTTMPVRGAFYVDLAAD</sequence>
<feature type="region of interest" description="Disordered" evidence="1">
    <location>
        <begin position="13"/>
        <end position="43"/>
    </location>
</feature>
<comment type="caution">
    <text evidence="3">The sequence shown here is derived from an EMBL/GenBank/DDBJ whole genome shotgun (WGS) entry which is preliminary data.</text>
</comment>
<proteinExistence type="predicted"/>
<keyword evidence="4" id="KW-1185">Reference proteome</keyword>
<dbReference type="EMBL" id="BOPF01000043">
    <property type="protein sequence ID" value="GIJ51046.1"/>
    <property type="molecule type" value="Genomic_DNA"/>
</dbReference>